<dbReference type="Pfam" id="PF07589">
    <property type="entry name" value="PEP-CTERM"/>
    <property type="match status" value="1"/>
</dbReference>
<dbReference type="RefSeq" id="WP_145432019.1">
    <property type="nucleotide sequence ID" value="NZ_CP036339.1"/>
</dbReference>
<feature type="chain" id="PRO_5022171102" description="Ice-binding protein C-terminal domain-containing protein" evidence="1">
    <location>
        <begin position="22"/>
        <end position="166"/>
    </location>
</feature>
<dbReference type="KEGG" id="llh:I41_16240"/>
<dbReference type="NCBIfam" id="TIGR02595">
    <property type="entry name" value="PEP_CTERM"/>
    <property type="match status" value="1"/>
</dbReference>
<reference evidence="3 4" key="1">
    <citation type="submission" date="2019-02" db="EMBL/GenBank/DDBJ databases">
        <title>Deep-cultivation of Planctomycetes and their phenomic and genomic characterization uncovers novel biology.</title>
        <authorList>
            <person name="Wiegand S."/>
            <person name="Jogler M."/>
            <person name="Boedeker C."/>
            <person name="Pinto D."/>
            <person name="Vollmers J."/>
            <person name="Rivas-Marin E."/>
            <person name="Kohn T."/>
            <person name="Peeters S.H."/>
            <person name="Heuer A."/>
            <person name="Rast P."/>
            <person name="Oberbeckmann S."/>
            <person name="Bunk B."/>
            <person name="Jeske O."/>
            <person name="Meyerdierks A."/>
            <person name="Storesund J.E."/>
            <person name="Kallscheuer N."/>
            <person name="Luecker S."/>
            <person name="Lage O.M."/>
            <person name="Pohl T."/>
            <person name="Merkel B.J."/>
            <person name="Hornburger P."/>
            <person name="Mueller R.-W."/>
            <person name="Bruemmer F."/>
            <person name="Labrenz M."/>
            <person name="Spormann A.M."/>
            <person name="Op den Camp H."/>
            <person name="Overmann J."/>
            <person name="Amann R."/>
            <person name="Jetten M.S.M."/>
            <person name="Mascher T."/>
            <person name="Medema M.H."/>
            <person name="Devos D.P."/>
            <person name="Kaster A.-K."/>
            <person name="Ovreas L."/>
            <person name="Rohde M."/>
            <person name="Galperin M.Y."/>
            <person name="Jogler C."/>
        </authorList>
    </citation>
    <scope>NUCLEOTIDE SEQUENCE [LARGE SCALE GENOMIC DNA]</scope>
    <source>
        <strain evidence="3 4">I41</strain>
    </source>
</reference>
<evidence type="ECO:0000313" key="3">
    <source>
        <dbReference type="EMBL" id="QDT72446.1"/>
    </source>
</evidence>
<evidence type="ECO:0000313" key="4">
    <source>
        <dbReference type="Proteomes" id="UP000317909"/>
    </source>
</evidence>
<protein>
    <recommendedName>
        <fullName evidence="2">Ice-binding protein C-terminal domain-containing protein</fullName>
    </recommendedName>
</protein>
<dbReference type="AlphaFoldDB" id="A0A517TVQ0"/>
<keyword evidence="1" id="KW-0732">Signal</keyword>
<dbReference type="EMBL" id="CP036339">
    <property type="protein sequence ID" value="QDT72446.1"/>
    <property type="molecule type" value="Genomic_DNA"/>
</dbReference>
<dbReference type="Proteomes" id="UP000317909">
    <property type="component" value="Chromosome"/>
</dbReference>
<keyword evidence="4" id="KW-1185">Reference proteome</keyword>
<organism evidence="3 4">
    <name type="scientific">Lacipirellula limnantheis</name>
    <dbReference type="NCBI Taxonomy" id="2528024"/>
    <lineage>
        <taxon>Bacteria</taxon>
        <taxon>Pseudomonadati</taxon>
        <taxon>Planctomycetota</taxon>
        <taxon>Planctomycetia</taxon>
        <taxon>Pirellulales</taxon>
        <taxon>Lacipirellulaceae</taxon>
        <taxon>Lacipirellula</taxon>
    </lineage>
</organism>
<feature type="signal peptide" evidence="1">
    <location>
        <begin position="1"/>
        <end position="21"/>
    </location>
</feature>
<evidence type="ECO:0000259" key="2">
    <source>
        <dbReference type="Pfam" id="PF07589"/>
    </source>
</evidence>
<sequence precursor="true">MNRIVFTLTILLHALTTDAVAAPIAYYNPSSGNIRFGNDTGGTLAGMYLQSLSGDKVINDPNRFAQIPGTTFNSGDLPFGFTYFGFPPTSPVNTFPTSLDIGNVIVPGTPTSDLSVGAFNALMVEFIGTVVGVPEPATLPMVGLALVGTAAASRQPRSIRVPLRTR</sequence>
<feature type="domain" description="Ice-binding protein C-terminal" evidence="2">
    <location>
        <begin position="133"/>
        <end position="154"/>
    </location>
</feature>
<proteinExistence type="predicted"/>
<gene>
    <name evidence="3" type="ORF">I41_16240</name>
</gene>
<accession>A0A517TVQ0</accession>
<dbReference type="InterPro" id="IPR013424">
    <property type="entry name" value="Ice-binding_C"/>
</dbReference>
<evidence type="ECO:0000256" key="1">
    <source>
        <dbReference type="SAM" id="SignalP"/>
    </source>
</evidence>
<name>A0A517TVQ0_9BACT</name>